<name>A0ABR9CBU5_9HYPH</name>
<dbReference type="InterPro" id="IPR036388">
    <property type="entry name" value="WH-like_DNA-bd_sf"/>
</dbReference>
<proteinExistence type="predicted"/>
<keyword evidence="2" id="KW-1185">Reference proteome</keyword>
<dbReference type="Gene3D" id="3.30.160.250">
    <property type="match status" value="1"/>
</dbReference>
<protein>
    <submittedName>
        <fullName evidence="1">Type II toxin-antitoxin system HicB family antitoxin</fullName>
    </submittedName>
</protein>
<reference evidence="1 2" key="1">
    <citation type="submission" date="2020-09" db="EMBL/GenBank/DDBJ databases">
        <title>The genome sequence of type strain Labrenzia polysiphoniae KACC 19711.</title>
        <authorList>
            <person name="Liu Y."/>
        </authorList>
    </citation>
    <scope>NUCLEOTIDE SEQUENCE [LARGE SCALE GENOMIC DNA]</scope>
    <source>
        <strain evidence="1 2">KACC 19711</strain>
    </source>
</reference>
<sequence length="148" mass="15830">MSTTFYAELIPDPDGGFIVTFPDVPEAITGGQTRAEALDMAADALAVALLGRLEDGASPPALTARDSSLVPVTVPARFAAKIALIEAFNAVSETDPSMNQSELARRLGVDHKEIRRRLDPNHKTKLPALEETLKALGKRIVIKIEDAA</sequence>
<dbReference type="Gene3D" id="1.10.10.10">
    <property type="entry name" value="Winged helix-like DNA-binding domain superfamily/Winged helix DNA-binding domain"/>
    <property type="match status" value="1"/>
</dbReference>
<gene>
    <name evidence="1" type="ORF">IG617_13780</name>
</gene>
<dbReference type="RefSeq" id="WP_192109793.1">
    <property type="nucleotide sequence ID" value="NZ_JACYXJ010000005.1"/>
</dbReference>
<accession>A0ABR9CBU5</accession>
<organism evidence="1 2">
    <name type="scientific">Roseibium polysiphoniae</name>
    <dbReference type="NCBI Taxonomy" id="2571221"/>
    <lineage>
        <taxon>Bacteria</taxon>
        <taxon>Pseudomonadati</taxon>
        <taxon>Pseudomonadota</taxon>
        <taxon>Alphaproteobacteria</taxon>
        <taxon>Hyphomicrobiales</taxon>
        <taxon>Stappiaceae</taxon>
        <taxon>Roseibium</taxon>
    </lineage>
</organism>
<dbReference type="InterPro" id="IPR035069">
    <property type="entry name" value="TTHA1013/TTHA0281-like"/>
</dbReference>
<comment type="caution">
    <text evidence="1">The sequence shown here is derived from an EMBL/GenBank/DDBJ whole genome shotgun (WGS) entry which is preliminary data.</text>
</comment>
<dbReference type="SUPFAM" id="SSF143100">
    <property type="entry name" value="TTHA1013/TTHA0281-like"/>
    <property type="match status" value="1"/>
</dbReference>
<dbReference type="EMBL" id="JACYXJ010000005">
    <property type="protein sequence ID" value="MBD8877362.1"/>
    <property type="molecule type" value="Genomic_DNA"/>
</dbReference>
<dbReference type="Proteomes" id="UP000615687">
    <property type="component" value="Unassembled WGS sequence"/>
</dbReference>
<evidence type="ECO:0000313" key="1">
    <source>
        <dbReference type="EMBL" id="MBD8877362.1"/>
    </source>
</evidence>
<evidence type="ECO:0000313" key="2">
    <source>
        <dbReference type="Proteomes" id="UP000615687"/>
    </source>
</evidence>